<comment type="caution">
    <text evidence="1">The sequence shown here is derived from an EMBL/GenBank/DDBJ whole genome shotgun (WGS) entry which is preliminary data.</text>
</comment>
<protein>
    <submittedName>
        <fullName evidence="1">Glycosyltransferase family 1 protein</fullName>
    </submittedName>
</protein>
<dbReference type="EMBL" id="RCBY01000005">
    <property type="protein sequence ID" value="RQH55539.1"/>
    <property type="molecule type" value="Genomic_DNA"/>
</dbReference>
<keyword evidence="2" id="KW-1185">Reference proteome</keyword>
<proteinExistence type="predicted"/>
<sequence>MPFTKDLTKKLTAKKWPKKSIVYYLEKRFLVLESDIKTKGASGSDSAVFFLTREWVKQGYDVTVFTNCGGQEGVYGGVKYVNHEKINWYDTFDTFIMWRHPKMLPSYVKAKRIWFDWHDVITFDLVYLAPYNKIFVKSYYQRNLLPELPDNKFAIINNGADSAVLELTKNQKQPYKLVYASRYYRGLEFMLTWGWHIIKREIPEAELNIYYGWTKRDNSEKLIPWKQKMTELMQQQGVIEHGSIGHNQLMYEKSTSVIHYYGCSYGEIDCISLRESAMVGCVPVTTNYAAIKEKDYCIKVDGDPETKETQEALAYRIVELLNNPQELETIREEIQEKVKNETWEQVAPLWLKNIDSV</sequence>
<organism evidence="1 2">
    <name type="scientific">Okeania hirsuta</name>
    <dbReference type="NCBI Taxonomy" id="1458930"/>
    <lineage>
        <taxon>Bacteria</taxon>
        <taxon>Bacillati</taxon>
        <taxon>Cyanobacteriota</taxon>
        <taxon>Cyanophyceae</taxon>
        <taxon>Oscillatoriophycideae</taxon>
        <taxon>Oscillatoriales</taxon>
        <taxon>Microcoleaceae</taxon>
        <taxon>Okeania</taxon>
    </lineage>
</organism>
<accession>A0A3N6QVP3</accession>
<evidence type="ECO:0000313" key="2">
    <source>
        <dbReference type="Proteomes" id="UP000269154"/>
    </source>
</evidence>
<keyword evidence="1" id="KW-0808">Transferase</keyword>
<dbReference type="SUPFAM" id="SSF53756">
    <property type="entry name" value="UDP-Glycosyltransferase/glycogen phosphorylase"/>
    <property type="match status" value="1"/>
</dbReference>
<dbReference type="Gene3D" id="3.40.50.2000">
    <property type="entry name" value="Glycogen Phosphorylase B"/>
    <property type="match status" value="1"/>
</dbReference>
<dbReference type="GO" id="GO:0016740">
    <property type="term" value="F:transferase activity"/>
    <property type="evidence" value="ECO:0007669"/>
    <property type="project" value="UniProtKB-KW"/>
</dbReference>
<dbReference type="Proteomes" id="UP000269154">
    <property type="component" value="Unassembled WGS sequence"/>
</dbReference>
<dbReference type="OrthoDB" id="575629at2"/>
<reference evidence="1 2" key="1">
    <citation type="journal article" date="2018" name="ACS Chem. Biol.">
        <title>Ketoreductase domain dysfunction expands chemodiversity: malyngamide biosynthesis in the cyanobacterium Okeania hirsuta.</title>
        <authorList>
            <person name="Moss N.A."/>
            <person name="Leao T."/>
            <person name="Rankin M."/>
            <person name="McCullough T.M."/>
            <person name="Qu P."/>
            <person name="Korobeynikov A."/>
            <person name="Smith J.L."/>
            <person name="Gerwick L."/>
            <person name="Gerwick W.H."/>
        </authorList>
    </citation>
    <scope>NUCLEOTIDE SEQUENCE [LARGE SCALE GENOMIC DNA]</scope>
    <source>
        <strain evidence="1 2">PAB10Feb10-1</strain>
    </source>
</reference>
<name>A0A3N6QVP3_9CYAN</name>
<dbReference type="AlphaFoldDB" id="A0A3N6QVP3"/>
<evidence type="ECO:0000313" key="1">
    <source>
        <dbReference type="EMBL" id="RQH55539.1"/>
    </source>
</evidence>
<gene>
    <name evidence="1" type="ORF">D5R40_01805</name>
</gene>